<evidence type="ECO:0000256" key="7">
    <source>
        <dbReference type="ARBA" id="ARBA00023136"/>
    </source>
</evidence>
<keyword evidence="7 8" id="KW-0472">Membrane</keyword>
<dbReference type="InterPro" id="IPR020846">
    <property type="entry name" value="MFS_dom"/>
</dbReference>
<feature type="transmembrane region" description="Helical" evidence="8">
    <location>
        <begin position="131"/>
        <end position="159"/>
    </location>
</feature>
<feature type="transmembrane region" description="Helical" evidence="8">
    <location>
        <begin position="373"/>
        <end position="393"/>
    </location>
</feature>
<gene>
    <name evidence="10" type="ORF">ZOSMA_291G00030</name>
</gene>
<evidence type="ECO:0000256" key="8">
    <source>
        <dbReference type="SAM" id="Phobius"/>
    </source>
</evidence>
<evidence type="ECO:0000259" key="9">
    <source>
        <dbReference type="PROSITE" id="PS50850"/>
    </source>
</evidence>
<evidence type="ECO:0000256" key="5">
    <source>
        <dbReference type="ARBA" id="ARBA00022692"/>
    </source>
</evidence>
<dbReference type="PANTHER" id="PTHR43184:SF12">
    <property type="entry name" value="SUGAR PHOSPHATE EXCHANGER 3"/>
    <property type="match status" value="1"/>
</dbReference>
<dbReference type="Gene3D" id="1.20.1250.20">
    <property type="entry name" value="MFS general substrate transporter like domains"/>
    <property type="match status" value="2"/>
</dbReference>
<feature type="transmembrane region" description="Helical" evidence="8">
    <location>
        <begin position="166"/>
        <end position="190"/>
    </location>
</feature>
<dbReference type="EMBL" id="LFYR01000962">
    <property type="protein sequence ID" value="KMZ66611.1"/>
    <property type="molecule type" value="Genomic_DNA"/>
</dbReference>
<dbReference type="Proteomes" id="UP000036987">
    <property type="component" value="Unassembled WGS sequence"/>
</dbReference>
<evidence type="ECO:0000256" key="3">
    <source>
        <dbReference type="ARBA" id="ARBA00022448"/>
    </source>
</evidence>
<feature type="transmembrane region" description="Helical" evidence="8">
    <location>
        <begin position="20"/>
        <end position="37"/>
    </location>
</feature>
<feature type="domain" description="Major facilitator superfamily (MFS) profile" evidence="9">
    <location>
        <begin position="27"/>
        <end position="471"/>
    </location>
</feature>
<evidence type="ECO:0000256" key="1">
    <source>
        <dbReference type="ARBA" id="ARBA00004141"/>
    </source>
</evidence>
<feature type="transmembrane region" description="Helical" evidence="8">
    <location>
        <begin position="347"/>
        <end position="367"/>
    </location>
</feature>
<dbReference type="PROSITE" id="PS50850">
    <property type="entry name" value="MFS"/>
    <property type="match status" value="1"/>
</dbReference>
<dbReference type="InterPro" id="IPR011701">
    <property type="entry name" value="MFS"/>
</dbReference>
<dbReference type="STRING" id="29655.A0A0K9PCD3"/>
<dbReference type="PIRSF" id="PIRSF002808">
    <property type="entry name" value="Hexose_phosphate_transp"/>
    <property type="match status" value="1"/>
</dbReference>
<evidence type="ECO:0000313" key="11">
    <source>
        <dbReference type="Proteomes" id="UP000036987"/>
    </source>
</evidence>
<dbReference type="OMA" id="AMPYLID"/>
<keyword evidence="3" id="KW-0813">Transport</keyword>
<keyword evidence="5 8" id="KW-0812">Transmembrane</keyword>
<dbReference type="InterPro" id="IPR036259">
    <property type="entry name" value="MFS_trans_sf"/>
</dbReference>
<evidence type="ECO:0000256" key="4">
    <source>
        <dbReference type="ARBA" id="ARBA00022597"/>
    </source>
</evidence>
<keyword evidence="11" id="KW-1185">Reference proteome</keyword>
<dbReference type="SUPFAM" id="SSF103473">
    <property type="entry name" value="MFS general substrate transporter"/>
    <property type="match status" value="1"/>
</dbReference>
<keyword evidence="6 8" id="KW-1133">Transmembrane helix</keyword>
<keyword evidence="4" id="KW-0762">Sugar transport</keyword>
<comment type="similarity">
    <text evidence="2">Belongs to the major facilitator superfamily. Organophosphate:Pi antiporter (OPA) (TC 2.A.1.4) family.</text>
</comment>
<dbReference type="GO" id="GO:0005789">
    <property type="term" value="C:endoplasmic reticulum membrane"/>
    <property type="evidence" value="ECO:0000318"/>
    <property type="project" value="GO_Central"/>
</dbReference>
<dbReference type="InterPro" id="IPR000849">
    <property type="entry name" value="Sugar_P_transporter"/>
</dbReference>
<dbReference type="AlphaFoldDB" id="A0A0K9PCD3"/>
<protein>
    <submittedName>
        <fullName evidence="10">Sugar phosphate exchanger 2</fullName>
    </submittedName>
</protein>
<comment type="subcellular location">
    <subcellularLocation>
        <location evidence="1">Membrane</location>
        <topology evidence="1">Multi-pass membrane protein</topology>
    </subcellularLocation>
</comment>
<evidence type="ECO:0000313" key="10">
    <source>
        <dbReference type="EMBL" id="KMZ66611.1"/>
    </source>
</evidence>
<name>A0A0K9PCD3_ZOSMR</name>
<evidence type="ECO:0000256" key="6">
    <source>
        <dbReference type="ARBA" id="ARBA00022989"/>
    </source>
</evidence>
<sequence length="479" mass="51735">MSTVVTPTNSDHVNALYRRHQISVLFITFIAYVSFHASRKPPSIVKSVLAPDPNSHTVTSGWAPFDGPQGPHRLGELDLAFLSSYSLGMYLAGHFGDRIDLRRFLSFGMIGSGVTTLLFGLGFWFRIHSLAFYVMVQVLAGVLQSIGWPCVVAVVGNWFGKERKGFIMGVWSSNASVGNIVGSVVAAGLLQYGWGWSFVAPAGGIVLVGMFVLWSLVARPQDVGLEMDQLVEIEMDDQGFDGEELGLLVETNGDLPETNEIVETGAIGFIDAWRLPGVASYACCLFFSKLVSYSFLYWLPFYIRHTAVAGQHLSHKTSGILSTVFDVGGVFGGVCAGYISDKLEAHAITSIIFLIISIPALIFYRILGGITMSLNIFLMFLSGFFVNGPYSLITTAVSADLSVQDTIKGNSRRCLATVSAIIDGTGSVGAALGPLLTGYISTSGWNNVFAMLILSISLACLFLIHLAKAEIFSKMNARK</sequence>
<accession>A0A0K9PCD3</accession>
<feature type="transmembrane region" description="Helical" evidence="8">
    <location>
        <begin position="104"/>
        <end position="125"/>
    </location>
</feature>
<organism evidence="10 11">
    <name type="scientific">Zostera marina</name>
    <name type="common">Eelgrass</name>
    <dbReference type="NCBI Taxonomy" id="29655"/>
    <lineage>
        <taxon>Eukaryota</taxon>
        <taxon>Viridiplantae</taxon>
        <taxon>Streptophyta</taxon>
        <taxon>Embryophyta</taxon>
        <taxon>Tracheophyta</taxon>
        <taxon>Spermatophyta</taxon>
        <taxon>Magnoliopsida</taxon>
        <taxon>Liliopsida</taxon>
        <taxon>Zosteraceae</taxon>
        <taxon>Zostera</taxon>
    </lineage>
</organism>
<feature type="transmembrane region" description="Helical" evidence="8">
    <location>
        <begin position="448"/>
        <end position="469"/>
    </location>
</feature>
<feature type="transmembrane region" description="Helical" evidence="8">
    <location>
        <begin position="319"/>
        <end position="340"/>
    </location>
</feature>
<comment type="caution">
    <text evidence="10">The sequence shown here is derived from an EMBL/GenBank/DDBJ whole genome shotgun (WGS) entry which is preliminary data.</text>
</comment>
<dbReference type="PANTHER" id="PTHR43184">
    <property type="entry name" value="MAJOR FACILITATOR SUPERFAMILY TRANSPORTER 16, ISOFORM B"/>
    <property type="match status" value="1"/>
</dbReference>
<dbReference type="OrthoDB" id="3639251at2759"/>
<dbReference type="GO" id="GO:0022857">
    <property type="term" value="F:transmembrane transporter activity"/>
    <property type="evidence" value="ECO:0007669"/>
    <property type="project" value="InterPro"/>
</dbReference>
<feature type="transmembrane region" description="Helical" evidence="8">
    <location>
        <begin position="278"/>
        <end position="299"/>
    </location>
</feature>
<feature type="transmembrane region" description="Helical" evidence="8">
    <location>
        <begin position="196"/>
        <end position="217"/>
    </location>
</feature>
<evidence type="ECO:0000256" key="2">
    <source>
        <dbReference type="ARBA" id="ARBA00009598"/>
    </source>
</evidence>
<dbReference type="Pfam" id="PF07690">
    <property type="entry name" value="MFS_1"/>
    <property type="match status" value="1"/>
</dbReference>
<dbReference type="GO" id="GO:0055062">
    <property type="term" value="P:phosphate ion homeostasis"/>
    <property type="evidence" value="ECO:0007669"/>
    <property type="project" value="UniProtKB-ARBA"/>
</dbReference>
<reference evidence="11" key="1">
    <citation type="journal article" date="2016" name="Nature">
        <title>The genome of the seagrass Zostera marina reveals angiosperm adaptation to the sea.</title>
        <authorList>
            <person name="Olsen J.L."/>
            <person name="Rouze P."/>
            <person name="Verhelst B."/>
            <person name="Lin Y.-C."/>
            <person name="Bayer T."/>
            <person name="Collen J."/>
            <person name="Dattolo E."/>
            <person name="De Paoli E."/>
            <person name="Dittami S."/>
            <person name="Maumus F."/>
            <person name="Michel G."/>
            <person name="Kersting A."/>
            <person name="Lauritano C."/>
            <person name="Lohaus R."/>
            <person name="Toepel M."/>
            <person name="Tonon T."/>
            <person name="Vanneste K."/>
            <person name="Amirebrahimi M."/>
            <person name="Brakel J."/>
            <person name="Bostroem C."/>
            <person name="Chovatia M."/>
            <person name="Grimwood J."/>
            <person name="Jenkins J.W."/>
            <person name="Jueterbock A."/>
            <person name="Mraz A."/>
            <person name="Stam W.T."/>
            <person name="Tice H."/>
            <person name="Bornberg-Bauer E."/>
            <person name="Green P.J."/>
            <person name="Pearson G.A."/>
            <person name="Procaccini G."/>
            <person name="Duarte C.M."/>
            <person name="Schmutz J."/>
            <person name="Reusch T.B.H."/>
            <person name="Van de Peer Y."/>
        </authorList>
    </citation>
    <scope>NUCLEOTIDE SEQUENCE [LARGE SCALE GENOMIC DNA]</scope>
    <source>
        <strain evidence="11">cv. Finnish</strain>
    </source>
</reference>
<proteinExistence type="inferred from homology"/>